<feature type="chain" id="PRO_5043375114" description="DUF5666 domain-containing protein" evidence="1">
    <location>
        <begin position="29"/>
        <end position="207"/>
    </location>
</feature>
<evidence type="ECO:0000256" key="1">
    <source>
        <dbReference type="SAM" id="SignalP"/>
    </source>
</evidence>
<dbReference type="EMBL" id="JANUEK010000005">
    <property type="protein sequence ID" value="MCS4280106.1"/>
    <property type="molecule type" value="Genomic_DNA"/>
</dbReference>
<reference evidence="2" key="1">
    <citation type="submission" date="2022-08" db="EMBL/GenBank/DDBJ databases">
        <title>Genomic analyses of the natural microbiome of Caenorhabditis elegans.</title>
        <authorList>
            <person name="Samuel B."/>
        </authorList>
    </citation>
    <scope>NUCLEOTIDE SEQUENCE</scope>
    <source>
        <strain evidence="2">BIGb0277</strain>
    </source>
</reference>
<organism evidence="2 3">
    <name type="scientific">Stenotrophomonas rhizophila</name>
    <dbReference type="NCBI Taxonomy" id="216778"/>
    <lineage>
        <taxon>Bacteria</taxon>
        <taxon>Pseudomonadati</taxon>
        <taxon>Pseudomonadota</taxon>
        <taxon>Gammaproteobacteria</taxon>
        <taxon>Lysobacterales</taxon>
        <taxon>Lysobacteraceae</taxon>
        <taxon>Stenotrophomonas</taxon>
    </lineage>
</organism>
<comment type="caution">
    <text evidence="2">The sequence shown here is derived from an EMBL/GenBank/DDBJ whole genome shotgun (WGS) entry which is preliminary data.</text>
</comment>
<protein>
    <recommendedName>
        <fullName evidence="4">DUF5666 domain-containing protein</fullName>
    </recommendedName>
</protein>
<proteinExistence type="predicted"/>
<sequence length="207" mass="20851">MRVLALSSSVMLIAAALASSGYPSTASAAVAVAPPATRSAPGPVTAASSQVTLEGQITALDARSRAVTITGADGAILEFVAGPDVRNFRQLKVGDKVILDYTAAVALDLQPAGSETVGLTTAQAGTVPIRGTAPGGAQSNTVSIVTEVAAVDPVANTIALRGPRGNTQIIAVERDDLRAKLPNVKRGDLLQISYTEAVAVSIQPGSP</sequence>
<accession>A0AAW5PIA6</accession>
<evidence type="ECO:0000313" key="2">
    <source>
        <dbReference type="EMBL" id="MCS4280106.1"/>
    </source>
</evidence>
<dbReference type="RefSeq" id="WP_259260816.1">
    <property type="nucleotide sequence ID" value="NZ_JANUEK010000005.1"/>
</dbReference>
<feature type="signal peptide" evidence="1">
    <location>
        <begin position="1"/>
        <end position="28"/>
    </location>
</feature>
<name>A0AAW5PIA6_9GAMM</name>
<evidence type="ECO:0008006" key="4">
    <source>
        <dbReference type="Google" id="ProtNLM"/>
    </source>
</evidence>
<keyword evidence="1" id="KW-0732">Signal</keyword>
<gene>
    <name evidence="2" type="ORF">M2412_002099</name>
</gene>
<dbReference type="AlphaFoldDB" id="A0AAW5PIA6"/>
<evidence type="ECO:0000313" key="3">
    <source>
        <dbReference type="Proteomes" id="UP001320691"/>
    </source>
</evidence>
<dbReference type="Proteomes" id="UP001320691">
    <property type="component" value="Unassembled WGS sequence"/>
</dbReference>